<comment type="subcellular location">
    <subcellularLocation>
        <location evidence="1">Cell membrane</location>
        <topology evidence="1">Multi-pass membrane protein</topology>
    </subcellularLocation>
</comment>
<feature type="transmembrane region" description="Helical" evidence="9">
    <location>
        <begin position="20"/>
        <end position="37"/>
    </location>
</feature>
<proteinExistence type="inferred from homology"/>
<organism evidence="10 11">
    <name type="scientific">Adhaeribacter soli</name>
    <dbReference type="NCBI Taxonomy" id="2607655"/>
    <lineage>
        <taxon>Bacteria</taxon>
        <taxon>Pseudomonadati</taxon>
        <taxon>Bacteroidota</taxon>
        <taxon>Cytophagia</taxon>
        <taxon>Cytophagales</taxon>
        <taxon>Hymenobacteraceae</taxon>
        <taxon>Adhaeribacter</taxon>
    </lineage>
</organism>
<evidence type="ECO:0000256" key="1">
    <source>
        <dbReference type="ARBA" id="ARBA00004651"/>
    </source>
</evidence>
<evidence type="ECO:0000313" key="11">
    <source>
        <dbReference type="Proteomes" id="UP000326570"/>
    </source>
</evidence>
<dbReference type="RefSeq" id="WP_150904363.1">
    <property type="nucleotide sequence ID" value="NZ_VTWT01000007.1"/>
</dbReference>
<keyword evidence="4 9" id="KW-0812">Transmembrane</keyword>
<keyword evidence="7 9" id="KW-0472">Membrane</keyword>
<dbReference type="Proteomes" id="UP000326570">
    <property type="component" value="Unassembled WGS sequence"/>
</dbReference>
<evidence type="ECO:0000256" key="3">
    <source>
        <dbReference type="ARBA" id="ARBA00022475"/>
    </source>
</evidence>
<dbReference type="GO" id="GO:0005886">
    <property type="term" value="C:plasma membrane"/>
    <property type="evidence" value="ECO:0007669"/>
    <property type="project" value="UniProtKB-SubCell"/>
</dbReference>
<comment type="caution">
    <text evidence="10">The sequence shown here is derived from an EMBL/GenBank/DDBJ whole genome shotgun (WGS) entry which is preliminary data.</text>
</comment>
<feature type="transmembrane region" description="Helical" evidence="9">
    <location>
        <begin position="208"/>
        <end position="227"/>
    </location>
</feature>
<evidence type="ECO:0000256" key="9">
    <source>
        <dbReference type="SAM" id="Phobius"/>
    </source>
</evidence>
<gene>
    <name evidence="10" type="ORF">F0P94_13155</name>
</gene>
<evidence type="ECO:0000256" key="5">
    <source>
        <dbReference type="ARBA" id="ARBA00022989"/>
    </source>
</evidence>
<keyword evidence="5 9" id="KW-1133">Transmembrane helix</keyword>
<evidence type="ECO:0000256" key="4">
    <source>
        <dbReference type="ARBA" id="ARBA00022692"/>
    </source>
</evidence>
<keyword evidence="6" id="KW-0406">Ion transport</keyword>
<evidence type="ECO:0000256" key="8">
    <source>
        <dbReference type="ARBA" id="ARBA00034708"/>
    </source>
</evidence>
<protein>
    <recommendedName>
        <fullName evidence="12">Bestrophin</fullName>
    </recommendedName>
</protein>
<reference evidence="10 11" key="1">
    <citation type="submission" date="2019-09" db="EMBL/GenBank/DDBJ databases">
        <title>Genome sequence of Adhaeribacter sp. M2.</title>
        <authorList>
            <person name="Srinivasan S."/>
        </authorList>
    </citation>
    <scope>NUCLEOTIDE SEQUENCE [LARGE SCALE GENOMIC DNA]</scope>
    <source>
        <strain evidence="10 11">M2</strain>
    </source>
</reference>
<evidence type="ECO:0000256" key="7">
    <source>
        <dbReference type="ARBA" id="ARBA00023136"/>
    </source>
</evidence>
<accession>A0A5N1IS18</accession>
<dbReference type="EMBL" id="VTWT01000007">
    <property type="protein sequence ID" value="KAA9331753.1"/>
    <property type="molecule type" value="Genomic_DNA"/>
</dbReference>
<feature type="transmembrane region" description="Helical" evidence="9">
    <location>
        <begin position="49"/>
        <end position="66"/>
    </location>
</feature>
<evidence type="ECO:0000313" key="10">
    <source>
        <dbReference type="EMBL" id="KAA9331753.1"/>
    </source>
</evidence>
<evidence type="ECO:0008006" key="12">
    <source>
        <dbReference type="Google" id="ProtNLM"/>
    </source>
</evidence>
<name>A0A5N1IS18_9BACT</name>
<dbReference type="GO" id="GO:0005254">
    <property type="term" value="F:chloride channel activity"/>
    <property type="evidence" value="ECO:0007669"/>
    <property type="project" value="InterPro"/>
</dbReference>
<dbReference type="Pfam" id="PF25539">
    <property type="entry name" value="Bestrophin_2"/>
    <property type="match status" value="1"/>
</dbReference>
<dbReference type="PANTHER" id="PTHR33281">
    <property type="entry name" value="UPF0187 PROTEIN YNEE"/>
    <property type="match status" value="1"/>
</dbReference>
<dbReference type="PANTHER" id="PTHR33281:SF19">
    <property type="entry name" value="VOLTAGE-DEPENDENT ANION CHANNEL-FORMING PROTEIN YNEE"/>
    <property type="match status" value="1"/>
</dbReference>
<evidence type="ECO:0000256" key="6">
    <source>
        <dbReference type="ARBA" id="ARBA00023065"/>
    </source>
</evidence>
<dbReference type="AlphaFoldDB" id="A0A5N1IS18"/>
<dbReference type="InterPro" id="IPR044669">
    <property type="entry name" value="YneE/VCCN1/2-like"/>
</dbReference>
<evidence type="ECO:0000256" key="2">
    <source>
        <dbReference type="ARBA" id="ARBA00022448"/>
    </source>
</evidence>
<keyword evidence="3" id="KW-1003">Cell membrane</keyword>
<keyword evidence="2" id="KW-0813">Transport</keyword>
<keyword evidence="11" id="KW-1185">Reference proteome</keyword>
<sequence length="303" mass="35165">MLITQKLPLRYLYNMIRVDVIRVLLFSLTFNFFKFFFNDYLPSMPAQLPTILGTAISLVLAFNLNQSYDRWWEARRVWGAITNDSRTLITELKNFIRPDKLGTTEIKELLRKIAYRQIGWCYALGESLRGQDSRASILKYLVPAEAGFVLPQRNKNYAIMDLHLQDLKKLYEQEALNAFQQIKISDTITRLIDSMGMAERINTTVFPVTYRLLVHFFIYLFLIILSLGLVETLGPLEIPILILISSTFFLLEKTATYLQDPFVDRPTDTPVTSIARNIEINLKQLLEETDVPEPFAPKSFYLM</sequence>
<comment type="similarity">
    <text evidence="8">Belongs to the anion channel-forming bestrophin (TC 1.A.46) family.</text>
</comment>